<dbReference type="OMA" id="TPHVHDI"/>
<dbReference type="GO" id="GO:0004753">
    <property type="term" value="F:saccharopine dehydrogenase activity"/>
    <property type="evidence" value="ECO:0007669"/>
    <property type="project" value="TreeGrafter"/>
</dbReference>
<evidence type="ECO:0000256" key="1">
    <source>
        <dbReference type="ARBA" id="ARBA00022857"/>
    </source>
</evidence>
<keyword evidence="1" id="KW-0521">NADP</keyword>
<evidence type="ECO:0000313" key="5">
    <source>
        <dbReference type="EMBL" id="OJT05703.1"/>
    </source>
</evidence>
<organism evidence="5 6">
    <name type="scientific">Trametes pubescens</name>
    <name type="common">White-rot fungus</name>
    <dbReference type="NCBI Taxonomy" id="154538"/>
    <lineage>
        <taxon>Eukaryota</taxon>
        <taxon>Fungi</taxon>
        <taxon>Dikarya</taxon>
        <taxon>Basidiomycota</taxon>
        <taxon>Agaricomycotina</taxon>
        <taxon>Agaricomycetes</taxon>
        <taxon>Polyporales</taxon>
        <taxon>Polyporaceae</taxon>
        <taxon>Trametes</taxon>
    </lineage>
</organism>
<dbReference type="Pfam" id="PF03435">
    <property type="entry name" value="Sacchrp_dh_NADP"/>
    <property type="match status" value="1"/>
</dbReference>
<evidence type="ECO:0000256" key="3">
    <source>
        <dbReference type="ARBA" id="ARBA00023154"/>
    </source>
</evidence>
<dbReference type="SUPFAM" id="SSF55347">
    <property type="entry name" value="Glyceraldehyde-3-phosphate dehydrogenase-like, C-terminal domain"/>
    <property type="match status" value="2"/>
</dbReference>
<dbReference type="CDD" id="cd12189">
    <property type="entry name" value="LKR_SDH_like"/>
    <property type="match status" value="1"/>
</dbReference>
<dbReference type="PANTHER" id="PTHR11133">
    <property type="entry name" value="SACCHAROPINE DEHYDROGENASE"/>
    <property type="match status" value="1"/>
</dbReference>
<dbReference type="Gene3D" id="3.40.50.720">
    <property type="entry name" value="NAD(P)-binding Rossmann-like Domain"/>
    <property type="match status" value="2"/>
</dbReference>
<accession>A0A1M2VDU9</accession>
<dbReference type="InterPro" id="IPR032095">
    <property type="entry name" value="Sacchrp_dh-like_C"/>
</dbReference>
<feature type="domain" description="Alanine dehydrogenase/pyridine nucleotide transhydrogenase N-terminal" evidence="4">
    <location>
        <begin position="29"/>
        <end position="187"/>
    </location>
</feature>
<evidence type="ECO:0000313" key="6">
    <source>
        <dbReference type="Proteomes" id="UP000184267"/>
    </source>
</evidence>
<dbReference type="Gene3D" id="3.30.360.10">
    <property type="entry name" value="Dihydrodipicolinate Reductase, domain 2"/>
    <property type="match status" value="1"/>
</dbReference>
<dbReference type="Pfam" id="PF05222">
    <property type="entry name" value="AlaDh_PNT_N"/>
    <property type="match status" value="1"/>
</dbReference>
<sequence length="1011" mass="108671">MTVLRRSPLTLLRRAYHHTPARAAKLTVGIRREDPARIWERRCPLTPDVVHELVEKDGVEVLVQPCDRRVFTSSDFLKAGAKLHPTLQPAHVIVGIKETPLPEVLTDPLPAPAAHAHDPASPALVPRTQIMFSHTIKGQLYNMELLAKFLTSENANAALLPRLIDYELLTGEDGKRTVGFGWFAGVAGALEALCAMAHAHLELGVASPFLYTPRPHTQPSLASIRSILRDVVGARIASDGTPKSLGPIVIGITGTGKVAQGCLDILEDLPIQRITVDQLHSVVTDPNTDLHKIYIVHTHANDYFVRRDGRPFERADYYAHPDAYVSEFHTKIAPYLSLLLHGAGWAPAFPRLMTNEQLTTTLSLAQTLGKGRFACVGDISCDVEGGLEFLSRHTTLSAPFYSTRPAGLPAHLPPVTLMAVDILPTALPREASQHFAHAFLPYLRSVLAGYAHSSPPAESSRASLERAMVTRGGELSDAFGWLRGPLGVWKDGLRDAAQSTNGIAGALPRKKVLMLGSGMVAPPAVAELCKRPDVEVVVASNSLADAMRLTDPYTNATPVLVDVSDPAAVERLVAGADVVISLLPVPFHPSVAELCIRNRKHLVTASYISPAMRALHQKAVDADVLLMNEIGLDPGIDHCSAMSLLESLRAQGKEIVSFTSFCGGLPAPECADVPLGYKFSWSPKGVLSAASNAARFKLRNEVCEIPGPDLLRKHFTDVPLTNARYEGLANRDSLPYADAYGLGAARTVFRGTLRLPGFADLMHAFSALGLLDASPSAALRLPHWHALTRQALQTRLGARIPDDPASLQSALAAVVPAPHREATLHALRWLDIVPPALAPDGVHAYAAYDASPPALAPDGVHAYAAYDASLPALPTTPAAPLDLFAALLAHKLRYSPGERDLVVLSHEIVARARGGEEEVHASELVAYGGSEGSAMARTVGLPVAFAALHVLDGGVRARGVQAPMEREVYAHVLERLEEAGLGMRESVRKVRGGGVVERSLERRWKAMGETA</sequence>
<dbReference type="EMBL" id="MNAD01001401">
    <property type="protein sequence ID" value="OJT05703.1"/>
    <property type="molecule type" value="Genomic_DNA"/>
</dbReference>
<dbReference type="InterPro" id="IPR007886">
    <property type="entry name" value="AlaDH/PNT_N"/>
</dbReference>
<dbReference type="SMART" id="SM01003">
    <property type="entry name" value="AlaDh_PNT_N"/>
    <property type="match status" value="1"/>
</dbReference>
<dbReference type="AlphaFoldDB" id="A0A1M2VDU9"/>
<dbReference type="SUPFAM" id="SSF51735">
    <property type="entry name" value="NAD(P)-binding Rossmann-fold domains"/>
    <property type="match status" value="1"/>
</dbReference>
<dbReference type="OrthoDB" id="10059875at2759"/>
<gene>
    <name evidence="5" type="ORF">TRAPUB_3471</name>
</gene>
<dbReference type="Proteomes" id="UP000184267">
    <property type="component" value="Unassembled WGS sequence"/>
</dbReference>
<protein>
    <submittedName>
        <fullName evidence="5">Alpha-aminoadipic semialdehyde synthase, mitochondrial</fullName>
    </submittedName>
</protein>
<proteinExistence type="predicted"/>
<comment type="caution">
    <text evidence="5">The sequence shown here is derived from an EMBL/GenBank/DDBJ whole genome shotgun (WGS) entry which is preliminary data.</text>
</comment>
<evidence type="ECO:0000256" key="2">
    <source>
        <dbReference type="ARBA" id="ARBA00023002"/>
    </source>
</evidence>
<reference evidence="5 6" key="1">
    <citation type="submission" date="2016-10" db="EMBL/GenBank/DDBJ databases">
        <title>Genome sequence of the basidiomycete white-rot fungus Trametes pubescens.</title>
        <authorList>
            <person name="Makela M.R."/>
            <person name="Granchi Z."/>
            <person name="Peng M."/>
            <person name="De Vries R.P."/>
            <person name="Grigoriev I."/>
            <person name="Riley R."/>
            <person name="Hilden K."/>
        </authorList>
    </citation>
    <scope>NUCLEOTIDE SEQUENCE [LARGE SCALE GENOMIC DNA]</scope>
    <source>
        <strain evidence="5 6">FBCC735</strain>
    </source>
</reference>
<dbReference type="Gene3D" id="1.10.1870.10">
    <property type="entry name" value="Domain 3, Saccharopine reductase"/>
    <property type="match status" value="1"/>
</dbReference>
<dbReference type="FunFam" id="3.40.50.720:FF:000072">
    <property type="entry name" value="Saccharopine dehydrogenase [NADP(+), L-glutamate-forming]"/>
    <property type="match status" value="1"/>
</dbReference>
<evidence type="ECO:0000259" key="4">
    <source>
        <dbReference type="SMART" id="SM01003"/>
    </source>
</evidence>
<dbReference type="Pfam" id="PF16653">
    <property type="entry name" value="Sacchrp_dh_C"/>
    <property type="match status" value="1"/>
</dbReference>
<keyword evidence="2" id="KW-0560">Oxidoreductase</keyword>
<dbReference type="GO" id="GO:0005737">
    <property type="term" value="C:cytoplasm"/>
    <property type="evidence" value="ECO:0007669"/>
    <property type="project" value="TreeGrafter"/>
</dbReference>
<dbReference type="InterPro" id="IPR005097">
    <property type="entry name" value="Sacchrp_dh_NADP-bd"/>
</dbReference>
<keyword evidence="3" id="KW-0028">Amino-acid biosynthesis</keyword>
<dbReference type="SUPFAM" id="SSF52283">
    <property type="entry name" value="Formate/glycerate dehydrogenase catalytic domain-like"/>
    <property type="match status" value="1"/>
</dbReference>
<keyword evidence="6" id="KW-1185">Reference proteome</keyword>
<dbReference type="STRING" id="154538.A0A1M2VDU9"/>
<dbReference type="GO" id="GO:0019878">
    <property type="term" value="P:lysine biosynthetic process via aminoadipic acid"/>
    <property type="evidence" value="ECO:0007669"/>
    <property type="project" value="TreeGrafter"/>
</dbReference>
<dbReference type="InterPro" id="IPR051168">
    <property type="entry name" value="AASS"/>
</dbReference>
<keyword evidence="3" id="KW-0457">Lysine biosynthesis</keyword>
<name>A0A1M2VDU9_TRAPU</name>
<dbReference type="InterPro" id="IPR036291">
    <property type="entry name" value="NAD(P)-bd_dom_sf"/>
</dbReference>
<dbReference type="PANTHER" id="PTHR11133:SF23">
    <property type="entry name" value="SACCHAROPINE DEHYDROGENASE [NAD(+), L-LYSINE-FORMING]"/>
    <property type="match status" value="1"/>
</dbReference>